<accession>A0ABD1YZT4</accession>
<organism evidence="2 3">
    <name type="scientific">Riccia fluitans</name>
    <dbReference type="NCBI Taxonomy" id="41844"/>
    <lineage>
        <taxon>Eukaryota</taxon>
        <taxon>Viridiplantae</taxon>
        <taxon>Streptophyta</taxon>
        <taxon>Embryophyta</taxon>
        <taxon>Marchantiophyta</taxon>
        <taxon>Marchantiopsida</taxon>
        <taxon>Marchantiidae</taxon>
        <taxon>Marchantiales</taxon>
        <taxon>Ricciaceae</taxon>
        <taxon>Riccia</taxon>
    </lineage>
</organism>
<dbReference type="InterPro" id="IPR008984">
    <property type="entry name" value="SMAD_FHA_dom_sf"/>
</dbReference>
<comment type="caution">
    <text evidence="2">The sequence shown here is derived from an EMBL/GenBank/DDBJ whole genome shotgun (WGS) entry which is preliminary data.</text>
</comment>
<feature type="domain" description="FHA" evidence="1">
    <location>
        <begin position="56"/>
        <end position="107"/>
    </location>
</feature>
<dbReference type="Pfam" id="PF00498">
    <property type="entry name" value="FHA"/>
    <property type="match status" value="1"/>
</dbReference>
<evidence type="ECO:0000259" key="1">
    <source>
        <dbReference type="PROSITE" id="PS50006"/>
    </source>
</evidence>
<dbReference type="AlphaFoldDB" id="A0ABD1YZT4"/>
<evidence type="ECO:0000313" key="3">
    <source>
        <dbReference type="Proteomes" id="UP001605036"/>
    </source>
</evidence>
<sequence>MVITTPFITKYIDDMKPYNKHFPPPKSEMTIVVREKGVKSSWSKTFLDPHVMKKCITIGRLRNSSLQINSGEVSRLHAVIECNPKTGKRTFEDIQSMNGSIVNGKHLNSETTFQLKNNDKIKIGKYRWKLCHLLEIKIHYFVDDLPEAEKPPLPRRLTWQRSLYCNVCMGHGPRHSCTIRVSILRKLVLDANRKSNEKAARLPNTFVQKALMRRGSYWWPKKPGEDRKKVMLEIPANYNDPPEQSVMKLPDYGYGRRPSTAAYPVFNPNLSI</sequence>
<protein>
    <recommendedName>
        <fullName evidence="1">FHA domain-containing protein</fullName>
    </recommendedName>
</protein>
<keyword evidence="3" id="KW-1185">Reference proteome</keyword>
<proteinExistence type="predicted"/>
<dbReference type="InterPro" id="IPR000253">
    <property type="entry name" value="FHA_dom"/>
</dbReference>
<dbReference type="Gene3D" id="2.60.200.20">
    <property type="match status" value="1"/>
</dbReference>
<dbReference type="Proteomes" id="UP001605036">
    <property type="component" value="Unassembled WGS sequence"/>
</dbReference>
<dbReference type="CDD" id="cd00060">
    <property type="entry name" value="FHA"/>
    <property type="match status" value="1"/>
</dbReference>
<name>A0ABD1YZT4_9MARC</name>
<dbReference type="SUPFAM" id="SSF49879">
    <property type="entry name" value="SMAD/FHA domain"/>
    <property type="match status" value="1"/>
</dbReference>
<dbReference type="PROSITE" id="PS50006">
    <property type="entry name" value="FHA_DOMAIN"/>
    <property type="match status" value="1"/>
</dbReference>
<dbReference type="SMART" id="SM00240">
    <property type="entry name" value="FHA"/>
    <property type="match status" value="1"/>
</dbReference>
<reference evidence="2 3" key="1">
    <citation type="submission" date="2024-09" db="EMBL/GenBank/DDBJ databases">
        <title>Chromosome-scale assembly of Riccia fluitans.</title>
        <authorList>
            <person name="Paukszto L."/>
            <person name="Sawicki J."/>
            <person name="Karawczyk K."/>
            <person name="Piernik-Szablinska J."/>
            <person name="Szczecinska M."/>
            <person name="Mazdziarz M."/>
        </authorList>
    </citation>
    <scope>NUCLEOTIDE SEQUENCE [LARGE SCALE GENOMIC DNA]</scope>
    <source>
        <strain evidence="2">Rf_01</strain>
        <tissue evidence="2">Aerial parts of the thallus</tissue>
    </source>
</reference>
<evidence type="ECO:0000313" key="2">
    <source>
        <dbReference type="EMBL" id="KAL2636195.1"/>
    </source>
</evidence>
<gene>
    <name evidence="2" type="ORF">R1flu_007674</name>
</gene>
<dbReference type="EMBL" id="JBHFFA010000003">
    <property type="protein sequence ID" value="KAL2636195.1"/>
    <property type="molecule type" value="Genomic_DNA"/>
</dbReference>